<gene>
    <name evidence="2" type="ORF">Rcae01_06798</name>
</gene>
<keyword evidence="1" id="KW-1133">Transmembrane helix</keyword>
<comment type="caution">
    <text evidence="2">The sequence shown here is derived from an EMBL/GenBank/DDBJ whole genome shotgun (WGS) entry which is preliminary data.</text>
</comment>
<dbReference type="Proteomes" id="UP001416858">
    <property type="component" value="Unassembled WGS sequence"/>
</dbReference>
<name>A0ABP9W441_9BACT</name>
<evidence type="ECO:0000313" key="2">
    <source>
        <dbReference type="EMBL" id="GAA5511280.1"/>
    </source>
</evidence>
<keyword evidence="1" id="KW-0472">Membrane</keyword>
<keyword evidence="1" id="KW-0812">Transmembrane</keyword>
<evidence type="ECO:0000313" key="3">
    <source>
        <dbReference type="Proteomes" id="UP001416858"/>
    </source>
</evidence>
<evidence type="ECO:0000256" key="1">
    <source>
        <dbReference type="SAM" id="Phobius"/>
    </source>
</evidence>
<sequence length="116" mass="12463">MTWGTVGCTRAAKSGVLKWTISRRRRVIGAVIGLTGRLSARLTLLGHGKQTRTMPVVVTRIAKTLAWIVAFGLLGLSLAPAIASAPQHRYELQYVIVGGVCGLLIGVLLHRPWIAP</sequence>
<feature type="transmembrane region" description="Helical" evidence="1">
    <location>
        <begin position="64"/>
        <end position="82"/>
    </location>
</feature>
<feature type="transmembrane region" description="Helical" evidence="1">
    <location>
        <begin position="94"/>
        <end position="114"/>
    </location>
</feature>
<keyword evidence="3" id="KW-1185">Reference proteome</keyword>
<organism evidence="2 3">
    <name type="scientific">Novipirellula caenicola</name>
    <dbReference type="NCBI Taxonomy" id="1536901"/>
    <lineage>
        <taxon>Bacteria</taxon>
        <taxon>Pseudomonadati</taxon>
        <taxon>Planctomycetota</taxon>
        <taxon>Planctomycetia</taxon>
        <taxon>Pirellulales</taxon>
        <taxon>Pirellulaceae</taxon>
        <taxon>Novipirellula</taxon>
    </lineage>
</organism>
<dbReference type="RefSeq" id="WP_345689806.1">
    <property type="nucleotide sequence ID" value="NZ_BAABRO010000067.1"/>
</dbReference>
<proteinExistence type="predicted"/>
<accession>A0ABP9W441</accession>
<dbReference type="EMBL" id="BAABRO010000067">
    <property type="protein sequence ID" value="GAA5511280.1"/>
    <property type="molecule type" value="Genomic_DNA"/>
</dbReference>
<reference evidence="2 3" key="1">
    <citation type="submission" date="2024-02" db="EMBL/GenBank/DDBJ databases">
        <title>Rhodopirellula caenicola NBRC 110016.</title>
        <authorList>
            <person name="Ichikawa N."/>
            <person name="Katano-Makiyama Y."/>
            <person name="Hidaka K."/>
        </authorList>
    </citation>
    <scope>NUCLEOTIDE SEQUENCE [LARGE SCALE GENOMIC DNA]</scope>
    <source>
        <strain evidence="2 3">NBRC 110016</strain>
    </source>
</reference>
<protein>
    <submittedName>
        <fullName evidence="2">Uncharacterized protein</fullName>
    </submittedName>
</protein>